<reference evidence="2 3" key="1">
    <citation type="submission" date="2019-05" db="EMBL/GenBank/DDBJ databases">
        <title>The compact genome of Giardia muris reveals important steps in the evolution of intestinal protozoan parasites.</title>
        <authorList>
            <person name="Xu F."/>
            <person name="Jimenez-Gonzalez A."/>
            <person name="Einarsson E."/>
            <person name="Astvaldsson A."/>
            <person name="Peirasmaki D."/>
            <person name="Eckmann L."/>
            <person name="Andersson J.O."/>
            <person name="Svard S.G."/>
            <person name="Jerlstrom-Hultqvist J."/>
        </authorList>
    </citation>
    <scope>NUCLEOTIDE SEQUENCE [LARGE SCALE GENOMIC DNA]</scope>
    <source>
        <strain evidence="2 3">Roberts-Thomson</strain>
    </source>
</reference>
<evidence type="ECO:0000256" key="1">
    <source>
        <dbReference type="SAM" id="Coils"/>
    </source>
</evidence>
<evidence type="ECO:0000313" key="3">
    <source>
        <dbReference type="Proteomes" id="UP000315496"/>
    </source>
</evidence>
<accession>A0A4Z1T2I1</accession>
<feature type="coiled-coil region" evidence="1">
    <location>
        <begin position="10"/>
        <end position="137"/>
    </location>
</feature>
<protein>
    <submittedName>
        <fullName evidence="2">Coiled-coil protein</fullName>
    </submittedName>
</protein>
<keyword evidence="3" id="KW-1185">Reference proteome</keyword>
<gene>
    <name evidence="2" type="ORF">GMRT_12396</name>
</gene>
<proteinExistence type="predicted"/>
<dbReference type="EMBL" id="VDLU01000004">
    <property type="protein sequence ID" value="TNJ27247.1"/>
    <property type="molecule type" value="Genomic_DNA"/>
</dbReference>
<feature type="coiled-coil region" evidence="1">
    <location>
        <begin position="164"/>
        <end position="205"/>
    </location>
</feature>
<keyword evidence="1" id="KW-0175">Coiled coil</keyword>
<name>A0A4Z1T2I1_GIAMU</name>
<evidence type="ECO:0000313" key="2">
    <source>
        <dbReference type="EMBL" id="TNJ27247.1"/>
    </source>
</evidence>
<dbReference type="VEuPathDB" id="GiardiaDB:GMRT_12396"/>
<organism evidence="2 3">
    <name type="scientific">Giardia muris</name>
    <dbReference type="NCBI Taxonomy" id="5742"/>
    <lineage>
        <taxon>Eukaryota</taxon>
        <taxon>Metamonada</taxon>
        <taxon>Diplomonadida</taxon>
        <taxon>Hexamitidae</taxon>
        <taxon>Giardiinae</taxon>
        <taxon>Giardia</taxon>
    </lineage>
</organism>
<dbReference type="OrthoDB" id="10253498at2759"/>
<dbReference type="Proteomes" id="UP000315496">
    <property type="component" value="Chromosome 4"/>
</dbReference>
<dbReference type="AlphaFoldDB" id="A0A4Z1T2I1"/>
<feature type="coiled-coil region" evidence="1">
    <location>
        <begin position="263"/>
        <end position="380"/>
    </location>
</feature>
<comment type="caution">
    <text evidence="2">The sequence shown here is derived from an EMBL/GenBank/DDBJ whole genome shotgun (WGS) entry which is preliminary data.</text>
</comment>
<sequence>MPSVVDGRALAETQRQLERTTARCHSAQDKLAEAVMEAEHLRRQHDADTRRISAQRQQLEKLSKERTELRKENEQLRQYSTKIEARLCISAQKSGLEAAIEKQQRLEAVLVERNRRITELEELAEAQRRELDIANNAILSREEDLGISASKGGGSKRAGILRTMAILKHEVDALRIQLNEEERKNTNLSTELLTLKQELRKKETQCSEACLRYEELQVDYETLLAQTTKADDDHAKLLTTEAVVRRQARELRRIAGVLGERTVEQVCTELEESRATIDRLRQQVRTLEQNNVSLRRQYSTTEEKLKTLESEHTGQLIAIDELAACRERLRIAEERVQQYEGYVTDSEHLAARLSEYEAEIETLTTQKAHLQRALINAARNKHGFTRPEGSE</sequence>